<proteinExistence type="predicted"/>
<protein>
    <submittedName>
        <fullName evidence="1">Uncharacterized protein</fullName>
    </submittedName>
</protein>
<dbReference type="EMBL" id="OU963867">
    <property type="protein sequence ID" value="CAH0391284.1"/>
    <property type="molecule type" value="Genomic_DNA"/>
</dbReference>
<accession>A0A9P0F7M1</accession>
<gene>
    <name evidence="1" type="ORF">BEMITA_LOCUS9920</name>
</gene>
<evidence type="ECO:0000313" key="1">
    <source>
        <dbReference type="EMBL" id="CAH0391284.1"/>
    </source>
</evidence>
<dbReference type="Proteomes" id="UP001152759">
    <property type="component" value="Chromosome 6"/>
</dbReference>
<organism evidence="1 2">
    <name type="scientific">Bemisia tabaci</name>
    <name type="common">Sweetpotato whitefly</name>
    <name type="synonym">Aleurodes tabaci</name>
    <dbReference type="NCBI Taxonomy" id="7038"/>
    <lineage>
        <taxon>Eukaryota</taxon>
        <taxon>Metazoa</taxon>
        <taxon>Ecdysozoa</taxon>
        <taxon>Arthropoda</taxon>
        <taxon>Hexapoda</taxon>
        <taxon>Insecta</taxon>
        <taxon>Pterygota</taxon>
        <taxon>Neoptera</taxon>
        <taxon>Paraneoptera</taxon>
        <taxon>Hemiptera</taxon>
        <taxon>Sternorrhyncha</taxon>
        <taxon>Aleyrodoidea</taxon>
        <taxon>Aleyrodidae</taxon>
        <taxon>Aleyrodinae</taxon>
        <taxon>Bemisia</taxon>
    </lineage>
</organism>
<dbReference type="AlphaFoldDB" id="A0A9P0F7M1"/>
<evidence type="ECO:0000313" key="2">
    <source>
        <dbReference type="Proteomes" id="UP001152759"/>
    </source>
</evidence>
<name>A0A9P0F7M1_BEMTA</name>
<sequence length="123" mass="14055">MDEVNPDLVMQLRRLGMAWAKIARGMNVSRNSMYKFRLRNGLDEPNHHPSHADLGVSVHNIVTQNPTWGSVTIRGALLSIGQHASENRIRRILKVVDALGAVCRRQRRLVRRKFFVPGANHLW</sequence>
<reference evidence="1" key="1">
    <citation type="submission" date="2021-12" db="EMBL/GenBank/DDBJ databases">
        <authorList>
            <person name="King R."/>
        </authorList>
    </citation>
    <scope>NUCLEOTIDE SEQUENCE</scope>
</reference>
<keyword evidence="2" id="KW-1185">Reference proteome</keyword>